<evidence type="ECO:0000313" key="5">
    <source>
        <dbReference type="EMBL" id="BAI79790.1"/>
    </source>
</evidence>
<dbReference type="NCBIfam" id="NF038214">
    <property type="entry name" value="IS21_help_AAA"/>
    <property type="match status" value="1"/>
</dbReference>
<dbReference type="InterPro" id="IPR020591">
    <property type="entry name" value="Chromosome_initiator_DnaA-like"/>
</dbReference>
<evidence type="ECO:0000256" key="3">
    <source>
        <dbReference type="ARBA" id="ARBA00022840"/>
    </source>
</evidence>
<organism evidence="5 6">
    <name type="scientific">Deferribacter desulfuricans (strain DSM 14783 / JCM 11476 / NBRC 101012 / SSM1)</name>
    <dbReference type="NCBI Taxonomy" id="639282"/>
    <lineage>
        <taxon>Bacteria</taxon>
        <taxon>Pseudomonadati</taxon>
        <taxon>Deferribacterota</taxon>
        <taxon>Deferribacteres</taxon>
        <taxon>Deferribacterales</taxon>
        <taxon>Deferribacteraceae</taxon>
        <taxon>Deferribacter</taxon>
    </lineage>
</organism>
<evidence type="ECO:0000256" key="1">
    <source>
        <dbReference type="ARBA" id="ARBA00008059"/>
    </source>
</evidence>
<dbReference type="OrthoDB" id="9773429at2"/>
<comment type="similarity">
    <text evidence="1">Belongs to the IS21/IS1162 putative ATP-binding protein family.</text>
</comment>
<dbReference type="RefSeq" id="WP_013007038.1">
    <property type="nucleotide sequence ID" value="NC_013939.1"/>
</dbReference>
<evidence type="ECO:0000259" key="4">
    <source>
        <dbReference type="SMART" id="SM00382"/>
    </source>
</evidence>
<dbReference type="Proteomes" id="UP000001520">
    <property type="component" value="Chromosome"/>
</dbReference>
<dbReference type="InterPro" id="IPR003593">
    <property type="entry name" value="AAA+_ATPase"/>
</dbReference>
<dbReference type="PRINTS" id="PR00051">
    <property type="entry name" value="DNAA"/>
</dbReference>
<sequence>MGRNENLKVAIEYYCKLLSLPLIKEIYMKEAEEAAKGKICYQQFLYNVLKQQAEMRLDNSIKRRIKKAKFPFFKTIEEYDFSFQPEIDEKLIRELSELHFMEEAKNILFVGPPGVGKTHLAVGIGIKAAMMRKRVLFYNTEELMTELIAAKIGNKTAEYIESLSRIDLLIIDELGYLEIEKSASSLFFKLISRRYEKKSTIITTNKPFEEWNDIFGDEIVAAAILDRLLHHSYPFLINGKSYRMKELFKNDN</sequence>
<keyword evidence="2" id="KW-0547">Nucleotide-binding</keyword>
<gene>
    <name evidence="5" type="ordered locus">DEFDS_0282</name>
</gene>
<proteinExistence type="inferred from homology"/>
<keyword evidence="3" id="KW-0067">ATP-binding</keyword>
<dbReference type="KEGG" id="ddf:DEFDS_0282"/>
<protein>
    <submittedName>
        <fullName evidence="5">Transposase, IS21 family</fullName>
    </submittedName>
</protein>
<name>D3PB17_DEFDS</name>
<dbReference type="eggNOG" id="COG1484">
    <property type="taxonomic scope" value="Bacteria"/>
</dbReference>
<dbReference type="AlphaFoldDB" id="D3PB17"/>
<dbReference type="InterPro" id="IPR027417">
    <property type="entry name" value="P-loop_NTPase"/>
</dbReference>
<dbReference type="GO" id="GO:0006260">
    <property type="term" value="P:DNA replication"/>
    <property type="evidence" value="ECO:0007669"/>
    <property type="project" value="TreeGrafter"/>
</dbReference>
<dbReference type="SUPFAM" id="SSF52540">
    <property type="entry name" value="P-loop containing nucleoside triphosphate hydrolases"/>
    <property type="match status" value="1"/>
</dbReference>
<accession>D3PB17</accession>
<feature type="domain" description="AAA+ ATPase" evidence="4">
    <location>
        <begin position="103"/>
        <end position="235"/>
    </location>
</feature>
<dbReference type="CDD" id="cd00009">
    <property type="entry name" value="AAA"/>
    <property type="match status" value="1"/>
</dbReference>
<evidence type="ECO:0000313" key="6">
    <source>
        <dbReference type="Proteomes" id="UP000001520"/>
    </source>
</evidence>
<dbReference type="GO" id="GO:0005524">
    <property type="term" value="F:ATP binding"/>
    <property type="evidence" value="ECO:0007669"/>
    <property type="project" value="UniProtKB-KW"/>
</dbReference>
<dbReference type="Gene3D" id="3.40.50.300">
    <property type="entry name" value="P-loop containing nucleotide triphosphate hydrolases"/>
    <property type="match status" value="1"/>
</dbReference>
<dbReference type="HOGENOM" id="CLU_062999_1_1_0"/>
<keyword evidence="6" id="KW-1185">Reference proteome</keyword>
<reference evidence="5 6" key="1">
    <citation type="journal article" date="2010" name="DNA Res.">
        <title>Bacterial lifestyle in a deep-sea hydrothermal vent chimney revealed by the genome sequence of the thermophilic bacterium Deferribacter desulfuricans SSM1.</title>
        <authorList>
            <person name="Takaki Y."/>
            <person name="Shimamura S."/>
            <person name="Nakagawa S."/>
            <person name="Fukuhara Y."/>
            <person name="Horikawa H."/>
            <person name="Ankai A."/>
            <person name="Harada T."/>
            <person name="Hosoyama A."/>
            <person name="Oguchi A."/>
            <person name="Fukui S."/>
            <person name="Fujita N."/>
            <person name="Takami H."/>
            <person name="Takai K."/>
        </authorList>
    </citation>
    <scope>NUCLEOTIDE SEQUENCE [LARGE SCALE GENOMIC DNA]</scope>
    <source>
        <strain evidence="6">DSM 14783 / JCM 11476 / NBRC 101012 / SSM1</strain>
    </source>
</reference>
<evidence type="ECO:0000256" key="2">
    <source>
        <dbReference type="ARBA" id="ARBA00022741"/>
    </source>
</evidence>
<dbReference type="PANTHER" id="PTHR30050:SF4">
    <property type="entry name" value="ATP-BINDING PROTEIN RV3427C IN INSERTION SEQUENCE-RELATED"/>
    <property type="match status" value="1"/>
</dbReference>
<dbReference type="EMBL" id="AP011529">
    <property type="protein sequence ID" value="BAI79790.1"/>
    <property type="molecule type" value="Genomic_DNA"/>
</dbReference>
<dbReference type="SMART" id="SM00382">
    <property type="entry name" value="AAA"/>
    <property type="match status" value="1"/>
</dbReference>
<dbReference type="InterPro" id="IPR047661">
    <property type="entry name" value="IstB"/>
</dbReference>
<dbReference type="PANTHER" id="PTHR30050">
    <property type="entry name" value="CHROMOSOMAL REPLICATION INITIATOR PROTEIN DNAA"/>
    <property type="match status" value="1"/>
</dbReference>
<dbReference type="InterPro" id="IPR002611">
    <property type="entry name" value="IstB_ATP-bd"/>
</dbReference>
<dbReference type="InterPro" id="IPR028350">
    <property type="entry name" value="DNAC/IstB-like"/>
</dbReference>
<dbReference type="STRING" id="639282.DEFDS_0282"/>
<dbReference type="PIRSF" id="PIRSF003073">
    <property type="entry name" value="DNAC_TnpB_IstB"/>
    <property type="match status" value="1"/>
</dbReference>
<dbReference type="Pfam" id="PF01695">
    <property type="entry name" value="IstB_IS21"/>
    <property type="match status" value="1"/>
</dbReference>